<dbReference type="Proteomes" id="UP001085076">
    <property type="component" value="Miscellaneous, Linkage group lg07"/>
</dbReference>
<organism evidence="2 3">
    <name type="scientific">Dioscorea zingiberensis</name>
    <dbReference type="NCBI Taxonomy" id="325984"/>
    <lineage>
        <taxon>Eukaryota</taxon>
        <taxon>Viridiplantae</taxon>
        <taxon>Streptophyta</taxon>
        <taxon>Embryophyta</taxon>
        <taxon>Tracheophyta</taxon>
        <taxon>Spermatophyta</taxon>
        <taxon>Magnoliopsida</taxon>
        <taxon>Liliopsida</taxon>
        <taxon>Dioscoreales</taxon>
        <taxon>Dioscoreaceae</taxon>
        <taxon>Dioscorea</taxon>
    </lineage>
</organism>
<sequence>MLSGNSENEFRKKAGVLVEKAPMSARALEVVGRKEELLGLLQGLPEEEYELSLTELVERELEIDGTVPVDRNSSSTSSMEVHDIKRSFSLIKERKNMRSIKESMISRGRGVLLNVYMPASLTRSLTTSNSSLRSMPISPSQCRGRDRKTTKLGCWPAIWRK</sequence>
<dbReference type="AlphaFoldDB" id="A0A9D5C7K1"/>
<feature type="region of interest" description="Disordered" evidence="1">
    <location>
        <begin position="127"/>
        <end position="146"/>
    </location>
</feature>
<reference evidence="2" key="1">
    <citation type="submission" date="2021-03" db="EMBL/GenBank/DDBJ databases">
        <authorList>
            <person name="Li Z."/>
            <person name="Yang C."/>
        </authorList>
    </citation>
    <scope>NUCLEOTIDE SEQUENCE</scope>
    <source>
        <strain evidence="2">Dzin_1.0</strain>
        <tissue evidence="2">Leaf</tissue>
    </source>
</reference>
<accession>A0A9D5C7K1</accession>
<gene>
    <name evidence="2" type="ORF">J5N97_024767</name>
</gene>
<dbReference type="EMBL" id="JAGGNH010000007">
    <property type="protein sequence ID" value="KAJ0967850.1"/>
    <property type="molecule type" value="Genomic_DNA"/>
</dbReference>
<dbReference type="PANTHER" id="PTHR34193:SF1">
    <property type="entry name" value="EXPRESSED PROTEIN"/>
    <property type="match status" value="1"/>
</dbReference>
<evidence type="ECO:0000256" key="1">
    <source>
        <dbReference type="SAM" id="MobiDB-lite"/>
    </source>
</evidence>
<evidence type="ECO:0000313" key="3">
    <source>
        <dbReference type="Proteomes" id="UP001085076"/>
    </source>
</evidence>
<proteinExistence type="predicted"/>
<protein>
    <submittedName>
        <fullName evidence="2">Uncharacterized protein</fullName>
    </submittedName>
</protein>
<reference evidence="2" key="2">
    <citation type="journal article" date="2022" name="Hortic Res">
        <title>The genome of Dioscorea zingiberensis sheds light on the biosynthesis, origin and evolution of the medicinally important diosgenin saponins.</title>
        <authorList>
            <person name="Li Y."/>
            <person name="Tan C."/>
            <person name="Li Z."/>
            <person name="Guo J."/>
            <person name="Li S."/>
            <person name="Chen X."/>
            <person name="Wang C."/>
            <person name="Dai X."/>
            <person name="Yang H."/>
            <person name="Song W."/>
            <person name="Hou L."/>
            <person name="Xu J."/>
            <person name="Tong Z."/>
            <person name="Xu A."/>
            <person name="Yuan X."/>
            <person name="Wang W."/>
            <person name="Yang Q."/>
            <person name="Chen L."/>
            <person name="Sun Z."/>
            <person name="Wang K."/>
            <person name="Pan B."/>
            <person name="Chen J."/>
            <person name="Bao Y."/>
            <person name="Liu F."/>
            <person name="Qi X."/>
            <person name="Gang D.R."/>
            <person name="Wen J."/>
            <person name="Li J."/>
        </authorList>
    </citation>
    <scope>NUCLEOTIDE SEQUENCE</scope>
    <source>
        <strain evidence="2">Dzin_1.0</strain>
    </source>
</reference>
<name>A0A9D5C7K1_9LILI</name>
<comment type="caution">
    <text evidence="2">The sequence shown here is derived from an EMBL/GenBank/DDBJ whole genome shotgun (WGS) entry which is preliminary data.</text>
</comment>
<evidence type="ECO:0000313" key="2">
    <source>
        <dbReference type="EMBL" id="KAJ0967850.1"/>
    </source>
</evidence>
<dbReference type="PANTHER" id="PTHR34193">
    <property type="entry name" value="OS11G0199801 PROTEIN"/>
    <property type="match status" value="1"/>
</dbReference>
<keyword evidence="3" id="KW-1185">Reference proteome</keyword>